<name>A0A1A6A195_9TREE</name>
<keyword evidence="1" id="KW-0732">Signal</keyword>
<proteinExistence type="predicted"/>
<dbReference type="VEuPathDB" id="FungiDB:I303_06108"/>
<accession>A0A1A6A195</accession>
<reference evidence="3" key="3">
    <citation type="submission" date="2024-02" db="EMBL/GenBank/DDBJ databases">
        <title>Comparative genomics of Cryptococcus and Kwoniella reveals pathogenesis evolution and contrasting modes of karyotype evolution via chromosome fusion or intercentromeric recombination.</title>
        <authorList>
            <person name="Coelho M.A."/>
            <person name="David-Palma M."/>
            <person name="Shea T."/>
            <person name="Bowers K."/>
            <person name="McGinley-Smith S."/>
            <person name="Mohammad A.W."/>
            <person name="Gnirke A."/>
            <person name="Yurkov A.M."/>
            <person name="Nowrousian M."/>
            <person name="Sun S."/>
            <person name="Cuomo C.A."/>
            <person name="Heitman J."/>
        </authorList>
    </citation>
    <scope>NUCLEOTIDE SEQUENCE</scope>
    <source>
        <strain evidence="3">CBS 10117</strain>
    </source>
</reference>
<evidence type="ECO:0000313" key="3">
    <source>
        <dbReference type="EMBL" id="WWC63486.1"/>
    </source>
</evidence>
<dbReference type="GeneID" id="28969807"/>
<feature type="signal peptide" evidence="1">
    <location>
        <begin position="1"/>
        <end position="18"/>
    </location>
</feature>
<dbReference type="EMBL" id="CP144536">
    <property type="protein sequence ID" value="WWC63486.1"/>
    <property type="molecule type" value="Genomic_DNA"/>
</dbReference>
<organism evidence="2">
    <name type="scientific">Kwoniella dejecticola CBS 10117</name>
    <dbReference type="NCBI Taxonomy" id="1296121"/>
    <lineage>
        <taxon>Eukaryota</taxon>
        <taxon>Fungi</taxon>
        <taxon>Dikarya</taxon>
        <taxon>Basidiomycota</taxon>
        <taxon>Agaricomycotina</taxon>
        <taxon>Tremellomycetes</taxon>
        <taxon>Tremellales</taxon>
        <taxon>Cryptococcaceae</taxon>
        <taxon>Kwoniella</taxon>
    </lineage>
</organism>
<reference evidence="2" key="1">
    <citation type="submission" date="2013-07" db="EMBL/GenBank/DDBJ databases">
        <title>The Genome Sequence of Cryptococcus dejecticola CBS10117.</title>
        <authorList>
            <consortium name="The Broad Institute Genome Sequencing Platform"/>
            <person name="Cuomo C."/>
            <person name="Litvintseva A."/>
            <person name="Chen Y."/>
            <person name="Heitman J."/>
            <person name="Sun S."/>
            <person name="Springer D."/>
            <person name="Dromer F."/>
            <person name="Young S.K."/>
            <person name="Zeng Q."/>
            <person name="Gargeya S."/>
            <person name="Fitzgerald M."/>
            <person name="Abouelleil A."/>
            <person name="Alvarado L."/>
            <person name="Berlin A.M."/>
            <person name="Chapman S.B."/>
            <person name="Dewar J."/>
            <person name="Goldberg J."/>
            <person name="Griggs A."/>
            <person name="Gujja S."/>
            <person name="Hansen M."/>
            <person name="Howarth C."/>
            <person name="Imamovic A."/>
            <person name="Larimer J."/>
            <person name="McCowan C."/>
            <person name="Murphy C."/>
            <person name="Pearson M."/>
            <person name="Priest M."/>
            <person name="Roberts A."/>
            <person name="Saif S."/>
            <person name="Shea T."/>
            <person name="Sykes S."/>
            <person name="Wortman J."/>
            <person name="Nusbaum C."/>
            <person name="Birren B."/>
        </authorList>
    </citation>
    <scope>NUCLEOTIDE SEQUENCE [LARGE SCALE GENOMIC DNA]</scope>
    <source>
        <strain evidence="2">CBS 10117</strain>
    </source>
</reference>
<keyword evidence="4" id="KW-1185">Reference proteome</keyword>
<dbReference type="Proteomes" id="UP000078595">
    <property type="component" value="Chromosome 7"/>
</dbReference>
<sequence length="161" mass="18254">MLVLRSCALLSILGLAAATPLFGLGDDDDDEEKILKFNIGFGANSAFKLLDDGEYPDVQKGQLAYTLHTFEFKESELNKQEGFRNFEFYTNQDDISAGKTFKCTLQGREHSSSALYIHDYRLDAFHPYITDLTERPEARLDCQLKDNGEWVHAFSSDPGDW</sequence>
<dbReference type="RefSeq" id="XP_018261667.1">
    <property type="nucleotide sequence ID" value="XM_018409394.1"/>
</dbReference>
<gene>
    <name evidence="2" type="ORF">I303_06108</name>
    <name evidence="3" type="ORF">I303_106089</name>
</gene>
<evidence type="ECO:0000313" key="2">
    <source>
        <dbReference type="EMBL" id="OBR83825.1"/>
    </source>
</evidence>
<dbReference type="KEGG" id="kdj:28969807"/>
<dbReference type="EMBL" id="KI894033">
    <property type="protein sequence ID" value="OBR83825.1"/>
    <property type="molecule type" value="Genomic_DNA"/>
</dbReference>
<evidence type="ECO:0000256" key="1">
    <source>
        <dbReference type="SAM" id="SignalP"/>
    </source>
</evidence>
<reference evidence="3" key="2">
    <citation type="submission" date="2013-07" db="EMBL/GenBank/DDBJ databases">
        <authorList>
            <consortium name="The Broad Institute Genome Sequencing Platform"/>
            <person name="Cuomo C."/>
            <person name="Litvintseva A."/>
            <person name="Chen Y."/>
            <person name="Heitman J."/>
            <person name="Sun S."/>
            <person name="Springer D."/>
            <person name="Dromer F."/>
            <person name="Young S.K."/>
            <person name="Zeng Q."/>
            <person name="Gargeya S."/>
            <person name="Fitzgerald M."/>
            <person name="Abouelleil A."/>
            <person name="Alvarado L."/>
            <person name="Berlin A.M."/>
            <person name="Chapman S.B."/>
            <person name="Dewar J."/>
            <person name="Goldberg J."/>
            <person name="Griggs A."/>
            <person name="Gujja S."/>
            <person name="Hansen M."/>
            <person name="Howarth C."/>
            <person name="Imamovic A."/>
            <person name="Larimer J."/>
            <person name="McCowan C."/>
            <person name="Murphy C."/>
            <person name="Pearson M."/>
            <person name="Priest M."/>
            <person name="Roberts A."/>
            <person name="Saif S."/>
            <person name="Shea T."/>
            <person name="Sykes S."/>
            <person name="Wortman J."/>
            <person name="Nusbaum C."/>
            <person name="Birren B."/>
        </authorList>
    </citation>
    <scope>NUCLEOTIDE SEQUENCE</scope>
    <source>
        <strain evidence="3">CBS 10117</strain>
    </source>
</reference>
<evidence type="ECO:0000313" key="4">
    <source>
        <dbReference type="Proteomes" id="UP000078595"/>
    </source>
</evidence>
<dbReference type="AlphaFoldDB" id="A0A1A6A195"/>
<protein>
    <submittedName>
        <fullName evidence="2">Uncharacterized protein</fullName>
    </submittedName>
</protein>
<feature type="chain" id="PRO_5008342012" evidence="1">
    <location>
        <begin position="19"/>
        <end position="161"/>
    </location>
</feature>